<dbReference type="AlphaFoldDB" id="A0A814KRI4"/>
<dbReference type="PANTHER" id="PTHR32170:SF3">
    <property type="entry name" value="PROTEASOME ACTIVATOR COMPLEX SUBUNIT 4"/>
    <property type="match status" value="1"/>
</dbReference>
<protein>
    <recommendedName>
        <fullName evidence="3">Proteasome activator Blm10 mid region domain-containing protein</fullName>
    </recommendedName>
</protein>
<dbReference type="GO" id="GO:0005829">
    <property type="term" value="C:cytosol"/>
    <property type="evidence" value="ECO:0007669"/>
    <property type="project" value="TreeGrafter"/>
</dbReference>
<gene>
    <name evidence="1" type="ORF">OXX778_LOCUS19014</name>
</gene>
<dbReference type="GO" id="GO:0005634">
    <property type="term" value="C:nucleus"/>
    <property type="evidence" value="ECO:0007669"/>
    <property type="project" value="TreeGrafter"/>
</dbReference>
<keyword evidence="2" id="KW-1185">Reference proteome</keyword>
<reference evidence="1" key="1">
    <citation type="submission" date="2021-02" db="EMBL/GenBank/DDBJ databases">
        <authorList>
            <person name="Nowell W R."/>
        </authorList>
    </citation>
    <scope>NUCLEOTIDE SEQUENCE</scope>
    <source>
        <strain evidence="1">Ploen Becks lab</strain>
    </source>
</reference>
<dbReference type="GO" id="GO:0070628">
    <property type="term" value="F:proteasome binding"/>
    <property type="evidence" value="ECO:0007669"/>
    <property type="project" value="InterPro"/>
</dbReference>
<evidence type="ECO:0000313" key="2">
    <source>
        <dbReference type="Proteomes" id="UP000663879"/>
    </source>
</evidence>
<dbReference type="EMBL" id="CAJNOC010005540">
    <property type="protein sequence ID" value="CAF1055101.1"/>
    <property type="molecule type" value="Genomic_DNA"/>
</dbReference>
<evidence type="ECO:0000313" key="1">
    <source>
        <dbReference type="EMBL" id="CAF1055101.1"/>
    </source>
</evidence>
<sequence>MNDNSKIYGTLSEFQSCDFENLDRSVIKYSEYADCDIEDFQNVNQFIKHLPFFDKIKKNAFYEFEQIKTNLAKSIILNEIRPGLVHWTNRLQTFINEFGLFFNKNDHLKLIEIYLQIISCPDIDLVIVDMCLSILVELLKKYNLLTRDDLKIEWRPLYYLFLRINKIDEKSPTFSPENIEQISFMNFVSFARFYFDENSVSEMLEEWRPLMCPFDMSMNYAFDRFSLFLPSVLLDQGRNLDLWLKEFLDLWINFSGKVYWESNMLNLLSRVAKDSIGQFDWTPYIPYIFSKLLRGIGLTLDNEISLNIDDNTPKEAINLINSFSQTFAYSEIDIDSIGLWIVSMIRTGSNRNLCMEHIKQLFHILRSYFYPSNDGNLSKLDVTYTWFKLSQVRSDLKKKLKEEVKLLLIIKVAYPTTFLGAP</sequence>
<dbReference type="Proteomes" id="UP000663879">
    <property type="component" value="Unassembled WGS sequence"/>
</dbReference>
<evidence type="ECO:0008006" key="3">
    <source>
        <dbReference type="Google" id="ProtNLM"/>
    </source>
</evidence>
<dbReference type="GO" id="GO:0016504">
    <property type="term" value="F:peptidase activator activity"/>
    <property type="evidence" value="ECO:0007669"/>
    <property type="project" value="InterPro"/>
</dbReference>
<dbReference type="OrthoDB" id="17907at2759"/>
<dbReference type="GO" id="GO:0010499">
    <property type="term" value="P:proteasomal ubiquitin-independent protein catabolic process"/>
    <property type="evidence" value="ECO:0007669"/>
    <property type="project" value="TreeGrafter"/>
</dbReference>
<comment type="caution">
    <text evidence="1">The sequence shown here is derived from an EMBL/GenBank/DDBJ whole genome shotgun (WGS) entry which is preliminary data.</text>
</comment>
<organism evidence="1 2">
    <name type="scientific">Brachionus calyciflorus</name>
    <dbReference type="NCBI Taxonomy" id="104777"/>
    <lineage>
        <taxon>Eukaryota</taxon>
        <taxon>Metazoa</taxon>
        <taxon>Spiralia</taxon>
        <taxon>Gnathifera</taxon>
        <taxon>Rotifera</taxon>
        <taxon>Eurotatoria</taxon>
        <taxon>Monogononta</taxon>
        <taxon>Pseudotrocha</taxon>
        <taxon>Ploima</taxon>
        <taxon>Brachionidae</taxon>
        <taxon>Brachionus</taxon>
    </lineage>
</organism>
<proteinExistence type="predicted"/>
<dbReference type="PANTHER" id="PTHR32170">
    <property type="entry name" value="PROTEASOME ACTIVATOR COMPLEX SUBUNIT 4"/>
    <property type="match status" value="1"/>
</dbReference>
<name>A0A814KRI4_9BILA</name>
<accession>A0A814KRI4</accession>
<dbReference type="InterPro" id="IPR035309">
    <property type="entry name" value="PSME4"/>
</dbReference>